<gene>
    <name evidence="1" type="ORF">ACFOOQ_05835</name>
</gene>
<comment type="caution">
    <text evidence="1">The sequence shown here is derived from an EMBL/GenBank/DDBJ whole genome shotgun (WGS) entry which is preliminary data.</text>
</comment>
<accession>A0ABV7VE31</accession>
<sequence length="143" mass="15021">MQPPAVAPSMSSVPAAAHAPLRAEDGATLARIDLLRGRLAQARSDAVAALLFLSDARQDCDALAEHCDAAGWAMLADGVTLLAGALSRCLPTEPRHLALIGLLVDALYALRRAELRPDMNQAGHDLLRGLRLAADRELGGRAS</sequence>
<dbReference type="EMBL" id="JBHRYJ010000001">
    <property type="protein sequence ID" value="MFC3675051.1"/>
    <property type="molecule type" value="Genomic_DNA"/>
</dbReference>
<proteinExistence type="predicted"/>
<protein>
    <recommendedName>
        <fullName evidence="3">Flagellar protein FlaF</fullName>
    </recommendedName>
</protein>
<evidence type="ECO:0000313" key="2">
    <source>
        <dbReference type="Proteomes" id="UP001595711"/>
    </source>
</evidence>
<organism evidence="1 2">
    <name type="scientific">Ferrovibrio xuzhouensis</name>
    <dbReference type="NCBI Taxonomy" id="1576914"/>
    <lineage>
        <taxon>Bacteria</taxon>
        <taxon>Pseudomonadati</taxon>
        <taxon>Pseudomonadota</taxon>
        <taxon>Alphaproteobacteria</taxon>
        <taxon>Rhodospirillales</taxon>
        <taxon>Rhodospirillaceae</taxon>
        <taxon>Ferrovibrio</taxon>
    </lineage>
</organism>
<reference evidence="2" key="1">
    <citation type="journal article" date="2019" name="Int. J. Syst. Evol. Microbiol.">
        <title>The Global Catalogue of Microorganisms (GCM) 10K type strain sequencing project: providing services to taxonomists for standard genome sequencing and annotation.</title>
        <authorList>
            <consortium name="The Broad Institute Genomics Platform"/>
            <consortium name="The Broad Institute Genome Sequencing Center for Infectious Disease"/>
            <person name="Wu L."/>
            <person name="Ma J."/>
        </authorList>
    </citation>
    <scope>NUCLEOTIDE SEQUENCE [LARGE SCALE GENOMIC DNA]</scope>
    <source>
        <strain evidence="2">KCTC 42182</strain>
    </source>
</reference>
<evidence type="ECO:0008006" key="3">
    <source>
        <dbReference type="Google" id="ProtNLM"/>
    </source>
</evidence>
<dbReference type="Proteomes" id="UP001595711">
    <property type="component" value="Unassembled WGS sequence"/>
</dbReference>
<name>A0ABV7VE31_9PROT</name>
<evidence type="ECO:0000313" key="1">
    <source>
        <dbReference type="EMBL" id="MFC3675051.1"/>
    </source>
</evidence>
<dbReference type="RefSeq" id="WP_379722882.1">
    <property type="nucleotide sequence ID" value="NZ_JBHRYJ010000001.1"/>
</dbReference>
<keyword evidence="2" id="KW-1185">Reference proteome</keyword>